<accession>A0A7S4KWP9</accession>
<name>A0A7S4KWP9_GUITH</name>
<evidence type="ECO:0000256" key="1">
    <source>
        <dbReference type="SAM" id="MobiDB-lite"/>
    </source>
</evidence>
<feature type="region of interest" description="Disordered" evidence="1">
    <location>
        <begin position="1"/>
        <end position="44"/>
    </location>
</feature>
<organism evidence="2">
    <name type="scientific">Guillardia theta</name>
    <name type="common">Cryptophyte</name>
    <name type="synonym">Cryptomonas phi</name>
    <dbReference type="NCBI Taxonomy" id="55529"/>
    <lineage>
        <taxon>Eukaryota</taxon>
        <taxon>Cryptophyceae</taxon>
        <taxon>Pyrenomonadales</taxon>
        <taxon>Geminigeraceae</taxon>
        <taxon>Guillardia</taxon>
    </lineage>
</organism>
<protein>
    <submittedName>
        <fullName evidence="2">Uncharacterized protein</fullName>
    </submittedName>
</protein>
<dbReference type="AlphaFoldDB" id="A0A7S4KWP9"/>
<dbReference type="EMBL" id="HBKN01025134">
    <property type="protein sequence ID" value="CAE2307722.1"/>
    <property type="molecule type" value="Transcribed_RNA"/>
</dbReference>
<gene>
    <name evidence="2" type="ORF">GTHE00462_LOCUS19546</name>
</gene>
<proteinExistence type="predicted"/>
<evidence type="ECO:0000313" key="2">
    <source>
        <dbReference type="EMBL" id="CAE2307722.1"/>
    </source>
</evidence>
<sequence>MPLNVIQGNSSQSPQSHEKRSSPMETTSHQPGVEDAPCTPPASPRKLVQAYDEKNVPKAPMRQRRIALPIPLEKKRKLTQDMIGDDDILLPPIEGKASMPARINVEDAIEMILRGKFRRLV</sequence>
<feature type="compositionally biased region" description="Polar residues" evidence="1">
    <location>
        <begin position="1"/>
        <end position="15"/>
    </location>
</feature>
<reference evidence="2" key="1">
    <citation type="submission" date="2021-01" db="EMBL/GenBank/DDBJ databases">
        <authorList>
            <person name="Corre E."/>
            <person name="Pelletier E."/>
            <person name="Niang G."/>
            <person name="Scheremetjew M."/>
            <person name="Finn R."/>
            <person name="Kale V."/>
            <person name="Holt S."/>
            <person name="Cochrane G."/>
            <person name="Meng A."/>
            <person name="Brown T."/>
            <person name="Cohen L."/>
        </authorList>
    </citation>
    <scope>NUCLEOTIDE SEQUENCE</scope>
    <source>
        <strain evidence="2">CCMP 2712</strain>
    </source>
</reference>